<evidence type="ECO:0000313" key="10">
    <source>
        <dbReference type="EMBL" id="TDO18961.1"/>
    </source>
</evidence>
<evidence type="ECO:0000256" key="5">
    <source>
        <dbReference type="ARBA" id="ARBA00022741"/>
    </source>
</evidence>
<gene>
    <name evidence="10" type="ORF">EI74_0842</name>
</gene>
<evidence type="ECO:0000256" key="3">
    <source>
        <dbReference type="ARBA" id="ARBA00022597"/>
    </source>
</evidence>
<keyword evidence="3" id="KW-0762">Sugar transport</keyword>
<dbReference type="CDD" id="cd03216">
    <property type="entry name" value="ABC_Carb_Monos_I"/>
    <property type="match status" value="1"/>
</dbReference>
<dbReference type="GO" id="GO:0005524">
    <property type="term" value="F:ATP binding"/>
    <property type="evidence" value="ECO:0007669"/>
    <property type="project" value="UniProtKB-KW"/>
</dbReference>
<keyword evidence="6 10" id="KW-0067">ATP-binding</keyword>
<dbReference type="InterPro" id="IPR027417">
    <property type="entry name" value="P-loop_NTPase"/>
</dbReference>
<sequence>MTNTFNQANNLEKNIDEKIFQVRNINISFGPVKVLNDMNLDLYKGKGVAIVGENGAGKSTLMKIISGIYQADSGELIYNGKKVNYTNTIQSQKDGVVIINQEQQLVESLSVSQNIFLGNEIKNKLGFVNNYEMNKYVEKIFNDLNIHINPKTIVATLTIAQKQFVEIAKALSKNPKVIIFDEPTSMLAKDDTEKLYKIVRDLKSKGVAIAWITHRMEEIPITCEYVSVIRNGFFVTQRNIESFAGNEEIVNLMIGNELKDYFPEKWEFQNKEVLLKVNNLTSDALRNISFELNRGEIVVFYGLIGSGRTELALSIIGEMPYFSGSLYYDGKNYNPTGAAKAISNQIYYLSEDRKALGLHVNKSIEYNIVLSSLNKYKMNKFIPLMSNLKIGNKSDDLIDKLKIKTESKNKITSSLSGGNQQKVSIAKGIATMPKLFILDEPTRGVDVGSRKEIYTLINNFKKQGKGLMIISSDLPEVVGIADRVIVMYEGHITGELVGKDIVDSKILSLALNLGKENSNA</sequence>
<keyword evidence="1" id="KW-0813">Transport</keyword>
<proteinExistence type="predicted"/>
<evidence type="ECO:0000256" key="4">
    <source>
        <dbReference type="ARBA" id="ARBA00022737"/>
    </source>
</evidence>
<dbReference type="PROSITE" id="PS00211">
    <property type="entry name" value="ABC_TRANSPORTER_1"/>
    <property type="match status" value="1"/>
</dbReference>
<reference evidence="10 11" key="1">
    <citation type="submission" date="2019-03" db="EMBL/GenBank/DDBJ databases">
        <title>Genomic Encyclopedia of Archaeal and Bacterial Type Strains, Phase II (KMG-II): from individual species to whole genera.</title>
        <authorList>
            <person name="Goeker M."/>
        </authorList>
    </citation>
    <scope>NUCLEOTIDE SEQUENCE [LARGE SCALE GENOMIC DNA]</scope>
    <source>
        <strain evidence="10 11">ATCC 700618</strain>
    </source>
</reference>
<feature type="domain" description="ABC transporter" evidence="9">
    <location>
        <begin position="20"/>
        <end position="256"/>
    </location>
</feature>
<dbReference type="PANTHER" id="PTHR43790:SF3">
    <property type="entry name" value="D-ALLOSE IMPORT ATP-BINDING PROTEIN ALSA-RELATED"/>
    <property type="match status" value="1"/>
</dbReference>
<evidence type="ECO:0000256" key="8">
    <source>
        <dbReference type="ARBA" id="ARBA00023136"/>
    </source>
</evidence>
<organism evidence="10 11">
    <name type="scientific">Mycoplasma testudineum</name>
    <dbReference type="NCBI Taxonomy" id="244584"/>
    <lineage>
        <taxon>Bacteria</taxon>
        <taxon>Bacillati</taxon>
        <taxon>Mycoplasmatota</taxon>
        <taxon>Mollicutes</taxon>
        <taxon>Mycoplasmataceae</taxon>
        <taxon>Mycoplasma</taxon>
    </lineage>
</organism>
<keyword evidence="7" id="KW-1278">Translocase</keyword>
<dbReference type="SUPFAM" id="SSF52540">
    <property type="entry name" value="P-loop containing nucleoside triphosphate hydrolases"/>
    <property type="match status" value="2"/>
</dbReference>
<dbReference type="EMBL" id="SNWN01000017">
    <property type="protein sequence ID" value="TDO18961.1"/>
    <property type="molecule type" value="Genomic_DNA"/>
</dbReference>
<evidence type="ECO:0000256" key="2">
    <source>
        <dbReference type="ARBA" id="ARBA00022475"/>
    </source>
</evidence>
<evidence type="ECO:0000313" key="11">
    <source>
        <dbReference type="Proteomes" id="UP000295518"/>
    </source>
</evidence>
<evidence type="ECO:0000259" key="9">
    <source>
        <dbReference type="PROSITE" id="PS50893"/>
    </source>
</evidence>
<evidence type="ECO:0000256" key="6">
    <source>
        <dbReference type="ARBA" id="ARBA00022840"/>
    </source>
</evidence>
<dbReference type="Pfam" id="PF00005">
    <property type="entry name" value="ABC_tran"/>
    <property type="match status" value="2"/>
</dbReference>
<dbReference type="InterPro" id="IPR050107">
    <property type="entry name" value="ABC_carbohydrate_import_ATPase"/>
</dbReference>
<dbReference type="Gene3D" id="3.40.50.300">
    <property type="entry name" value="P-loop containing nucleotide triphosphate hydrolases"/>
    <property type="match status" value="2"/>
</dbReference>
<protein>
    <submittedName>
        <fullName evidence="10">Monosaccharide ABC transporter ATP-binding protein (CUT2 family)</fullName>
    </submittedName>
</protein>
<dbReference type="InterPro" id="IPR003593">
    <property type="entry name" value="AAA+_ATPase"/>
</dbReference>
<dbReference type="SMART" id="SM00382">
    <property type="entry name" value="AAA"/>
    <property type="match status" value="2"/>
</dbReference>
<dbReference type="InterPro" id="IPR017871">
    <property type="entry name" value="ABC_transporter-like_CS"/>
</dbReference>
<dbReference type="AlphaFoldDB" id="A0A4R6IBL4"/>
<keyword evidence="5" id="KW-0547">Nucleotide-binding</keyword>
<keyword evidence="2" id="KW-1003">Cell membrane</keyword>
<evidence type="ECO:0000256" key="7">
    <source>
        <dbReference type="ARBA" id="ARBA00022967"/>
    </source>
</evidence>
<evidence type="ECO:0000256" key="1">
    <source>
        <dbReference type="ARBA" id="ARBA00022448"/>
    </source>
</evidence>
<dbReference type="GO" id="GO:0016887">
    <property type="term" value="F:ATP hydrolysis activity"/>
    <property type="evidence" value="ECO:0007669"/>
    <property type="project" value="InterPro"/>
</dbReference>
<keyword evidence="8" id="KW-0472">Membrane</keyword>
<dbReference type="InterPro" id="IPR003439">
    <property type="entry name" value="ABC_transporter-like_ATP-bd"/>
</dbReference>
<dbReference type="PROSITE" id="PS50893">
    <property type="entry name" value="ABC_TRANSPORTER_2"/>
    <property type="match status" value="2"/>
</dbReference>
<dbReference type="CDD" id="cd03215">
    <property type="entry name" value="ABC_Carb_Monos_II"/>
    <property type="match status" value="1"/>
</dbReference>
<name>A0A4R6IBL4_9MOLU</name>
<comment type="caution">
    <text evidence="10">The sequence shown here is derived from an EMBL/GenBank/DDBJ whole genome shotgun (WGS) entry which is preliminary data.</text>
</comment>
<accession>A0A4R6IBL4</accession>
<dbReference type="RefSeq" id="WP_243720109.1">
    <property type="nucleotide sequence ID" value="NZ_NNCE01000009.1"/>
</dbReference>
<keyword evidence="4" id="KW-0677">Repeat</keyword>
<keyword evidence="11" id="KW-1185">Reference proteome</keyword>
<dbReference type="Proteomes" id="UP000295518">
    <property type="component" value="Unassembled WGS sequence"/>
</dbReference>
<feature type="domain" description="ABC transporter" evidence="9">
    <location>
        <begin position="268"/>
        <end position="514"/>
    </location>
</feature>
<dbReference type="PANTHER" id="PTHR43790">
    <property type="entry name" value="CARBOHYDRATE TRANSPORT ATP-BINDING PROTEIN MG119-RELATED"/>
    <property type="match status" value="1"/>
</dbReference>